<gene>
    <name evidence="1" type="ORF">OGM63_03540</name>
</gene>
<keyword evidence="2" id="KW-1185">Reference proteome</keyword>
<proteinExistence type="predicted"/>
<reference evidence="1 2" key="1">
    <citation type="submission" date="2022-10" db="EMBL/GenBank/DDBJ databases">
        <title>Identification of biosynthetic pathway for the production of the potent trypsin inhibitor radiosumin.</title>
        <authorList>
            <person name="Fewer D.P."/>
            <person name="Delbaje E."/>
            <person name="Ouyang X."/>
            <person name="Agostino P.D."/>
            <person name="Wahlsten M."/>
            <person name="Jokela J."/>
            <person name="Permi P."/>
            <person name="Haapaniemi E."/>
            <person name="Koistinen H."/>
        </authorList>
    </citation>
    <scope>NUCLEOTIDE SEQUENCE [LARGE SCALE GENOMIC DNA]</scope>
    <source>
        <strain evidence="1 2">NIES-515</strain>
    </source>
</reference>
<comment type="caution">
    <text evidence="1">The sequence shown here is derived from an EMBL/GenBank/DDBJ whole genome shotgun (WGS) entry which is preliminary data.</text>
</comment>
<name>A0ABT3AU19_9CYAN</name>
<dbReference type="InterPro" id="IPR007922">
    <property type="entry name" value="DciA-like"/>
</dbReference>
<dbReference type="PANTHER" id="PTHR36456:SF1">
    <property type="entry name" value="UPF0232 PROTEIN SCO3875"/>
    <property type="match status" value="1"/>
</dbReference>
<evidence type="ECO:0000313" key="2">
    <source>
        <dbReference type="Proteomes" id="UP001526143"/>
    </source>
</evidence>
<dbReference type="Pfam" id="PF05258">
    <property type="entry name" value="DciA"/>
    <property type="match status" value="1"/>
</dbReference>
<dbReference type="RefSeq" id="WP_263744124.1">
    <property type="nucleotide sequence ID" value="NZ_JAOWRF010000050.1"/>
</dbReference>
<evidence type="ECO:0000313" key="1">
    <source>
        <dbReference type="EMBL" id="MCV3212613.1"/>
    </source>
</evidence>
<accession>A0ABT3AU19</accession>
<dbReference type="Proteomes" id="UP001526143">
    <property type="component" value="Unassembled WGS sequence"/>
</dbReference>
<sequence length="210" mass="23985">MPILTKIPKIDLWFLWQVKIFAQGLCEMSLKSVNDILSLPEIQILLHQQPFPRLLKCWDQVVGSAIASHTQPLSIQRDVLRVATSSASWAQNLTFERQRLLVKLNEKLPDPLVDIHFSTAGWKRPQERANQQKTLLPCEHPSYLGDEIGLMCEVLPTKNANAAFENWKSLIQRRSHNLPICPQCHSPTPPGEIQRWGVCSICATKQFSRF</sequence>
<dbReference type="EMBL" id="JAOWRF010000050">
    <property type="protein sequence ID" value="MCV3212613.1"/>
    <property type="molecule type" value="Genomic_DNA"/>
</dbReference>
<dbReference type="PANTHER" id="PTHR36456">
    <property type="entry name" value="UPF0232 PROTEIN SCO3875"/>
    <property type="match status" value="1"/>
</dbReference>
<organism evidence="1 2">
    <name type="scientific">Plectonema radiosum NIES-515</name>
    <dbReference type="NCBI Taxonomy" id="2986073"/>
    <lineage>
        <taxon>Bacteria</taxon>
        <taxon>Bacillati</taxon>
        <taxon>Cyanobacteriota</taxon>
        <taxon>Cyanophyceae</taxon>
        <taxon>Oscillatoriophycideae</taxon>
        <taxon>Oscillatoriales</taxon>
        <taxon>Microcoleaceae</taxon>
        <taxon>Plectonema</taxon>
    </lineage>
</organism>
<protein>
    <submittedName>
        <fullName evidence="1">DciA family protein</fullName>
    </submittedName>
</protein>